<dbReference type="Proteomes" id="UP000218181">
    <property type="component" value="Unassembled WGS sequence"/>
</dbReference>
<dbReference type="Gene3D" id="2.170.120.30">
    <property type="match status" value="1"/>
</dbReference>
<protein>
    <recommendedName>
        <fullName evidence="3">YbbR-like protein</fullName>
    </recommendedName>
</protein>
<comment type="caution">
    <text evidence="1">The sequence shown here is derived from an EMBL/GenBank/DDBJ whole genome shotgun (WGS) entry which is preliminary data.</text>
</comment>
<dbReference type="EMBL" id="JXJU01000004">
    <property type="protein sequence ID" value="PCS00395.1"/>
    <property type="molecule type" value="Genomic_DNA"/>
</dbReference>
<dbReference type="InterPro" id="IPR012505">
    <property type="entry name" value="YbbR"/>
</dbReference>
<dbReference type="PANTHER" id="PTHR37804">
    <property type="entry name" value="CDAA REGULATORY PROTEIN CDAR"/>
    <property type="match status" value="1"/>
</dbReference>
<dbReference type="STRING" id="1291764.GCA_001311235_01975"/>
<sequence length="305" mass="32801">MTSVFFAIVLFFNANVTAIRNDGVSTTGSVYTATVTNVPIEMQYDNNKYFVSSTVSAVTVHLSGYNRLQITNEENSETRNFYLSVDLSGAKMGTNVYPIRVEQLPSGVTAQIDPTYADVTVEEKASQDFEIIPKVDKTQIPAGFSVSSIDLSEQSVNVTAGKESISKIYAIEADLPSDVLLTDNYTGKVSLRAVDSSGKTLPAIINPSVVRMKVNVDKLSKYVPLNVKLTGTMDSSLSTIKTSVSSEKVKIYGQQTALDKITSITVSADITGVRAEKKIEATVSADGVSVKPGTVEITLSPVKKK</sequence>
<dbReference type="InterPro" id="IPR053154">
    <property type="entry name" value="c-di-AMP_regulator"/>
</dbReference>
<accession>A0A2A5RMA8</accession>
<dbReference type="Gene3D" id="2.170.120.40">
    <property type="entry name" value="YbbR-like domain"/>
    <property type="match status" value="1"/>
</dbReference>
<proteinExistence type="predicted"/>
<dbReference type="Pfam" id="PF07949">
    <property type="entry name" value="YbbR"/>
    <property type="match status" value="3"/>
</dbReference>
<dbReference type="AlphaFoldDB" id="A0A2A5RMA8"/>
<evidence type="ECO:0000313" key="1">
    <source>
        <dbReference type="EMBL" id="PCS00395.1"/>
    </source>
</evidence>
<evidence type="ECO:0000313" key="2">
    <source>
        <dbReference type="Proteomes" id="UP000218181"/>
    </source>
</evidence>
<gene>
    <name evidence="1" type="ORF">RT41_GL001282</name>
</gene>
<reference evidence="1 2" key="1">
    <citation type="submission" date="2014-12" db="EMBL/GenBank/DDBJ databases">
        <title>Draft genome sequences of 10 type strains of Lactococcus.</title>
        <authorList>
            <person name="Sun Z."/>
            <person name="Zhong Z."/>
            <person name="Liu W."/>
            <person name="Zhang W."/>
            <person name="Zhang H."/>
        </authorList>
    </citation>
    <scope>NUCLEOTIDE SEQUENCE [LARGE SCALE GENOMIC DNA]</scope>
    <source>
        <strain evidence="1 2">JCM 16395</strain>
    </source>
</reference>
<dbReference type="PANTHER" id="PTHR37804:SF1">
    <property type="entry name" value="CDAA REGULATORY PROTEIN CDAR"/>
    <property type="match status" value="1"/>
</dbReference>
<keyword evidence="2" id="KW-1185">Reference proteome</keyword>
<name>A0A2A5RMA8_9LACT</name>
<evidence type="ECO:0008006" key="3">
    <source>
        <dbReference type="Google" id="ProtNLM"/>
    </source>
</evidence>
<organism evidence="1 2">
    <name type="scientific">Lactococcus fujiensis JCM 16395</name>
    <dbReference type="NCBI Taxonomy" id="1291764"/>
    <lineage>
        <taxon>Bacteria</taxon>
        <taxon>Bacillati</taxon>
        <taxon>Bacillota</taxon>
        <taxon>Bacilli</taxon>
        <taxon>Lactobacillales</taxon>
        <taxon>Streptococcaceae</taxon>
        <taxon>Lactococcus</taxon>
    </lineage>
</organism>